<dbReference type="InterPro" id="IPR036890">
    <property type="entry name" value="HATPase_C_sf"/>
</dbReference>
<dbReference type="Pfam" id="PF02518">
    <property type="entry name" value="HATPase_c"/>
    <property type="match status" value="1"/>
</dbReference>
<dbReference type="Proteomes" id="UP000196082">
    <property type="component" value="Unassembled WGS sequence"/>
</dbReference>
<evidence type="ECO:0000259" key="7">
    <source>
        <dbReference type="PROSITE" id="PS50109"/>
    </source>
</evidence>
<evidence type="ECO:0000256" key="5">
    <source>
        <dbReference type="ARBA" id="ARBA00022777"/>
    </source>
</evidence>
<dbReference type="Gene3D" id="3.30.450.40">
    <property type="match status" value="1"/>
</dbReference>
<sequence length="403" mass="43537">MPPPSDLSLDISKIAKIEAVPLILNMVKHITGMRFAAIARITETKWVACAVDDAIDFGLIPGGELVLETTICHEIRQHRQPIIFGNATEHPIYSTHHTPQTYGLESYVSIPIIRTNGDFFGTLCAIDEVPAHFDEDAVCKTLSLFAQLIAVQLDVLADLETKTIALADAAETAIVREQFIAVLGHDLRSPLSAIRMSADLLEAKLPAGREQKLATAIRQSSQRMNNLIEDVLDFSRGKLGGGIPVKRTLVDNLGDIFIAVINEIMTSHPNVTILQEVILSPGIFCDAGRMGQLLSNLLGNAVAHGTCDHPIEVIASVEDNHIVLSVMNHGPEIPDVLLPLLFQPFKRSAGGGRGEGLGLGLYIASQIVTGHNGTLTVTSSPEAGTRFVARFPGTLEWTKADYL</sequence>
<dbReference type="InterPro" id="IPR003661">
    <property type="entry name" value="HisK_dim/P_dom"/>
</dbReference>
<dbReference type="Pfam" id="PF01590">
    <property type="entry name" value="GAF"/>
    <property type="match status" value="1"/>
</dbReference>
<dbReference type="SMART" id="SM00388">
    <property type="entry name" value="HisKA"/>
    <property type="match status" value="1"/>
</dbReference>
<dbReference type="InterPro" id="IPR004358">
    <property type="entry name" value="Sig_transdc_His_kin-like_C"/>
</dbReference>
<dbReference type="PROSITE" id="PS50109">
    <property type="entry name" value="HIS_KIN"/>
    <property type="match status" value="1"/>
</dbReference>
<evidence type="ECO:0000256" key="2">
    <source>
        <dbReference type="ARBA" id="ARBA00012438"/>
    </source>
</evidence>
<dbReference type="InterPro" id="IPR003594">
    <property type="entry name" value="HATPase_dom"/>
</dbReference>
<evidence type="ECO:0000256" key="1">
    <source>
        <dbReference type="ARBA" id="ARBA00000085"/>
    </source>
</evidence>
<dbReference type="SMART" id="SM00387">
    <property type="entry name" value="HATPase_c"/>
    <property type="match status" value="1"/>
</dbReference>
<dbReference type="SMART" id="SM00065">
    <property type="entry name" value="GAF"/>
    <property type="match status" value="1"/>
</dbReference>
<dbReference type="CDD" id="cd00082">
    <property type="entry name" value="HisKA"/>
    <property type="match status" value="1"/>
</dbReference>
<dbReference type="AlphaFoldDB" id="A0A1Y3LFC4"/>
<dbReference type="SUPFAM" id="SSF55874">
    <property type="entry name" value="ATPase domain of HSP90 chaperone/DNA topoisomerase II/histidine kinase"/>
    <property type="match status" value="1"/>
</dbReference>
<evidence type="ECO:0000256" key="6">
    <source>
        <dbReference type="ARBA" id="ARBA00023012"/>
    </source>
</evidence>
<dbReference type="InterPro" id="IPR029016">
    <property type="entry name" value="GAF-like_dom_sf"/>
</dbReference>
<dbReference type="PANTHER" id="PTHR43711">
    <property type="entry name" value="TWO-COMPONENT HISTIDINE KINASE"/>
    <property type="match status" value="1"/>
</dbReference>
<dbReference type="EMBL" id="NFSB01000072">
    <property type="protein sequence ID" value="OUM33813.1"/>
    <property type="molecule type" value="Genomic_DNA"/>
</dbReference>
<dbReference type="Gene3D" id="3.30.565.10">
    <property type="entry name" value="Histidine kinase-like ATPase, C-terminal domain"/>
    <property type="match status" value="1"/>
</dbReference>
<keyword evidence="3" id="KW-0597">Phosphoprotein</keyword>
<protein>
    <recommendedName>
        <fullName evidence="2">histidine kinase</fullName>
        <ecNumber evidence="2">2.7.13.3</ecNumber>
    </recommendedName>
</protein>
<evidence type="ECO:0000313" key="8">
    <source>
        <dbReference type="EMBL" id="OUM33813.1"/>
    </source>
</evidence>
<dbReference type="GO" id="GO:0000155">
    <property type="term" value="F:phosphorelay sensor kinase activity"/>
    <property type="evidence" value="ECO:0007669"/>
    <property type="project" value="InterPro"/>
</dbReference>
<proteinExistence type="predicted"/>
<organism evidence="8 9">
    <name type="scientific">Pseudomonas putida</name>
    <name type="common">Arthrobacter siderocapsulatus</name>
    <dbReference type="NCBI Taxonomy" id="303"/>
    <lineage>
        <taxon>Bacteria</taxon>
        <taxon>Pseudomonadati</taxon>
        <taxon>Pseudomonadota</taxon>
        <taxon>Gammaproteobacteria</taxon>
        <taxon>Pseudomonadales</taxon>
        <taxon>Pseudomonadaceae</taxon>
        <taxon>Pseudomonas</taxon>
    </lineage>
</organism>
<dbReference type="PRINTS" id="PR00344">
    <property type="entry name" value="BCTRLSENSOR"/>
</dbReference>
<dbReference type="SUPFAM" id="SSF47384">
    <property type="entry name" value="Homodimeric domain of signal transducing histidine kinase"/>
    <property type="match status" value="1"/>
</dbReference>
<evidence type="ECO:0000256" key="4">
    <source>
        <dbReference type="ARBA" id="ARBA00022679"/>
    </source>
</evidence>
<name>A0A1Y3LFC4_PSEPU</name>
<gene>
    <name evidence="8" type="ORF">B8W72_12205</name>
</gene>
<comment type="catalytic activity">
    <reaction evidence="1">
        <text>ATP + protein L-histidine = ADP + protein N-phospho-L-histidine.</text>
        <dbReference type="EC" id="2.7.13.3"/>
    </reaction>
</comment>
<accession>A0A1Y3LFC4</accession>
<dbReference type="InterPro" id="IPR005467">
    <property type="entry name" value="His_kinase_dom"/>
</dbReference>
<comment type="caution">
    <text evidence="8">The sequence shown here is derived from an EMBL/GenBank/DDBJ whole genome shotgun (WGS) entry which is preliminary data.</text>
</comment>
<keyword evidence="5 8" id="KW-0418">Kinase</keyword>
<keyword evidence="6" id="KW-0902">Two-component regulatory system</keyword>
<dbReference type="InterPro" id="IPR003018">
    <property type="entry name" value="GAF"/>
</dbReference>
<dbReference type="InterPro" id="IPR050736">
    <property type="entry name" value="Sensor_HK_Regulatory"/>
</dbReference>
<reference evidence="8 9" key="1">
    <citation type="submission" date="2017-05" db="EMBL/GenBank/DDBJ databases">
        <title>Whole genome sequence of Pseudomonas putida isolate 1312 commercialized as a biostimulant.</title>
        <authorList>
            <person name="Crovadore J."/>
            <person name="Blanc P."/>
            <person name="Chablais R."/>
            <person name="Cochard B."/>
            <person name="Grizard D."/>
            <person name="Lefort F."/>
        </authorList>
    </citation>
    <scope>NUCLEOTIDE SEQUENCE [LARGE SCALE GENOMIC DNA]</scope>
    <source>
        <strain evidence="8 9">1312</strain>
    </source>
</reference>
<feature type="domain" description="Histidine kinase" evidence="7">
    <location>
        <begin position="182"/>
        <end position="395"/>
    </location>
</feature>
<dbReference type="SUPFAM" id="SSF55781">
    <property type="entry name" value="GAF domain-like"/>
    <property type="match status" value="1"/>
</dbReference>
<evidence type="ECO:0000313" key="9">
    <source>
        <dbReference type="Proteomes" id="UP000196082"/>
    </source>
</evidence>
<dbReference type="PANTHER" id="PTHR43711:SF1">
    <property type="entry name" value="HISTIDINE KINASE 1"/>
    <property type="match status" value="1"/>
</dbReference>
<evidence type="ECO:0000256" key="3">
    <source>
        <dbReference type="ARBA" id="ARBA00022553"/>
    </source>
</evidence>
<dbReference type="InterPro" id="IPR036097">
    <property type="entry name" value="HisK_dim/P_sf"/>
</dbReference>
<dbReference type="EC" id="2.7.13.3" evidence="2"/>
<dbReference type="Gene3D" id="1.10.287.130">
    <property type="match status" value="1"/>
</dbReference>
<keyword evidence="4" id="KW-0808">Transferase</keyword>
<dbReference type="RefSeq" id="WP_086976161.1">
    <property type="nucleotide sequence ID" value="NZ_NFSB01000072.1"/>
</dbReference>
<dbReference type="Pfam" id="PF00512">
    <property type="entry name" value="HisKA"/>
    <property type="match status" value="1"/>
</dbReference>